<dbReference type="OrthoDB" id="9809646at2"/>
<dbReference type="NCBIfam" id="TIGR01297">
    <property type="entry name" value="CDF"/>
    <property type="match status" value="1"/>
</dbReference>
<evidence type="ECO:0000256" key="6">
    <source>
        <dbReference type="ARBA" id="ARBA00023065"/>
    </source>
</evidence>
<dbReference type="EMBL" id="SSWH01000010">
    <property type="protein sequence ID" value="THJ65602.1"/>
    <property type="molecule type" value="Genomic_DNA"/>
</dbReference>
<evidence type="ECO:0000313" key="11">
    <source>
        <dbReference type="Proteomes" id="UP000305233"/>
    </source>
</evidence>
<keyword evidence="5" id="KW-1133">Transmembrane helix</keyword>
<dbReference type="SUPFAM" id="SSF160240">
    <property type="entry name" value="Cation efflux protein cytoplasmic domain-like"/>
    <property type="match status" value="1"/>
</dbReference>
<keyword evidence="11" id="KW-1185">Reference proteome</keyword>
<dbReference type="InterPro" id="IPR027469">
    <property type="entry name" value="Cation_efflux_TMD_sf"/>
</dbReference>
<dbReference type="InterPro" id="IPR002524">
    <property type="entry name" value="Cation_efflux"/>
</dbReference>
<accession>A0A4S5E2P0</accession>
<dbReference type="Proteomes" id="UP000305233">
    <property type="component" value="Unassembled WGS sequence"/>
</dbReference>
<evidence type="ECO:0000259" key="9">
    <source>
        <dbReference type="Pfam" id="PF16916"/>
    </source>
</evidence>
<keyword evidence="7" id="KW-0472">Membrane</keyword>
<dbReference type="InterPro" id="IPR058533">
    <property type="entry name" value="Cation_efflux_TM"/>
</dbReference>
<gene>
    <name evidence="10" type="ORF">E8P82_11525</name>
</gene>
<comment type="similarity">
    <text evidence="2">Belongs to the cation diffusion facilitator (CDF) transporter (TC 2.A.4) family. SLC30A subfamily.</text>
</comment>
<dbReference type="SUPFAM" id="SSF161111">
    <property type="entry name" value="Cation efflux protein transmembrane domain-like"/>
    <property type="match status" value="1"/>
</dbReference>
<dbReference type="Pfam" id="PF16916">
    <property type="entry name" value="ZT_dimer"/>
    <property type="match status" value="1"/>
</dbReference>
<evidence type="ECO:0000256" key="1">
    <source>
        <dbReference type="ARBA" id="ARBA00004141"/>
    </source>
</evidence>
<dbReference type="InterPro" id="IPR027470">
    <property type="entry name" value="Cation_efflux_CTD"/>
</dbReference>
<dbReference type="GO" id="GO:0005385">
    <property type="term" value="F:zinc ion transmembrane transporter activity"/>
    <property type="evidence" value="ECO:0007669"/>
    <property type="project" value="TreeGrafter"/>
</dbReference>
<dbReference type="AlphaFoldDB" id="A0A4S5E2P0"/>
<dbReference type="GO" id="GO:0005886">
    <property type="term" value="C:plasma membrane"/>
    <property type="evidence" value="ECO:0007669"/>
    <property type="project" value="TreeGrafter"/>
</dbReference>
<dbReference type="PANTHER" id="PTHR11562:SF17">
    <property type="entry name" value="RE54080P-RELATED"/>
    <property type="match status" value="1"/>
</dbReference>
<evidence type="ECO:0000256" key="7">
    <source>
        <dbReference type="ARBA" id="ARBA00023136"/>
    </source>
</evidence>
<protein>
    <submittedName>
        <fullName evidence="10">Cation transporter</fullName>
    </submittedName>
</protein>
<keyword evidence="4" id="KW-0812">Transmembrane</keyword>
<evidence type="ECO:0000256" key="5">
    <source>
        <dbReference type="ARBA" id="ARBA00022989"/>
    </source>
</evidence>
<name>A0A4S5E2P0_9MICC</name>
<dbReference type="InterPro" id="IPR050681">
    <property type="entry name" value="CDF/SLC30A"/>
</dbReference>
<comment type="subcellular location">
    <subcellularLocation>
        <location evidence="1">Membrane</location>
        <topology evidence="1">Multi-pass membrane protein</topology>
    </subcellularLocation>
</comment>
<evidence type="ECO:0000259" key="8">
    <source>
        <dbReference type="Pfam" id="PF01545"/>
    </source>
</evidence>
<proteinExistence type="inferred from homology"/>
<keyword evidence="3" id="KW-0813">Transport</keyword>
<dbReference type="InterPro" id="IPR036837">
    <property type="entry name" value="Cation_efflux_CTD_sf"/>
</dbReference>
<feature type="domain" description="Cation efflux protein transmembrane" evidence="8">
    <location>
        <begin position="1"/>
        <end position="181"/>
    </location>
</feature>
<keyword evidence="6" id="KW-0406">Ion transport</keyword>
<evidence type="ECO:0000256" key="4">
    <source>
        <dbReference type="ARBA" id="ARBA00022692"/>
    </source>
</evidence>
<reference evidence="10 11" key="1">
    <citation type="submission" date="2019-04" db="EMBL/GenBank/DDBJ databases">
        <authorList>
            <person name="Liu Q."/>
            <person name="Xin Y.-H."/>
        </authorList>
    </citation>
    <scope>NUCLEOTIDE SEQUENCE [LARGE SCALE GENOMIC DNA]</scope>
    <source>
        <strain evidence="10 11">AM23</strain>
    </source>
</reference>
<dbReference type="Gene3D" id="1.20.1510.10">
    <property type="entry name" value="Cation efflux protein transmembrane domain"/>
    <property type="match status" value="1"/>
</dbReference>
<feature type="domain" description="Cation efflux protein cytoplasmic" evidence="9">
    <location>
        <begin position="185"/>
        <end position="263"/>
    </location>
</feature>
<evidence type="ECO:0000256" key="2">
    <source>
        <dbReference type="ARBA" id="ARBA00008873"/>
    </source>
</evidence>
<evidence type="ECO:0000256" key="3">
    <source>
        <dbReference type="ARBA" id="ARBA00022448"/>
    </source>
</evidence>
<dbReference type="Pfam" id="PF01545">
    <property type="entry name" value="Cation_efflux"/>
    <property type="match status" value="1"/>
</dbReference>
<dbReference type="PANTHER" id="PTHR11562">
    <property type="entry name" value="CATION EFFLUX PROTEIN/ ZINC TRANSPORTER"/>
    <property type="match status" value="1"/>
</dbReference>
<sequence>MLIEVIGAVVSGSLALLADAGHMLSDSFGLAIAIFATWLSARPATERRTFGWKRVEVLAALLNGLVVGVIGVLMLVEGTKRFLAPVEVEAPIMLIAAALGLIANFVALRLLMGGQKESLNVRGAYLEVLGDMLGSIAVIVAALVIQFTGFARADGLASIAIGILILPRAYSLLKAVVLVLLESTPEETDLAEVRRHMEEVPGVVLVDDLHAWTITSGLPALTAHVQLDTDAFSSGRAEKILAELNSCISEHFDIRHSTLQLEPATGRHDHC</sequence>
<comment type="caution">
    <text evidence="10">The sequence shown here is derived from an EMBL/GenBank/DDBJ whole genome shotgun (WGS) entry which is preliminary data.</text>
</comment>
<organism evidence="10 11">
    <name type="scientific">Arthrobacter echini</name>
    <dbReference type="NCBI Taxonomy" id="1529066"/>
    <lineage>
        <taxon>Bacteria</taxon>
        <taxon>Bacillati</taxon>
        <taxon>Actinomycetota</taxon>
        <taxon>Actinomycetes</taxon>
        <taxon>Micrococcales</taxon>
        <taxon>Micrococcaceae</taxon>
        <taxon>Arthrobacter</taxon>
    </lineage>
</organism>
<evidence type="ECO:0000313" key="10">
    <source>
        <dbReference type="EMBL" id="THJ65602.1"/>
    </source>
</evidence>